<dbReference type="GO" id="GO:0008270">
    <property type="term" value="F:zinc ion binding"/>
    <property type="evidence" value="ECO:0007669"/>
    <property type="project" value="UniProtKB-KW"/>
</dbReference>
<keyword evidence="1" id="KW-0863">Zinc-finger</keyword>
<evidence type="ECO:0000313" key="3">
    <source>
        <dbReference type="Proteomes" id="UP000515204"/>
    </source>
</evidence>
<dbReference type="RefSeq" id="XP_014482706.1">
    <property type="nucleotide sequence ID" value="XM_014627220.1"/>
</dbReference>
<organism evidence="3 4">
    <name type="scientific">Dinoponera quadriceps</name>
    <name type="common">South American ant</name>
    <dbReference type="NCBI Taxonomy" id="609295"/>
    <lineage>
        <taxon>Eukaryota</taxon>
        <taxon>Metazoa</taxon>
        <taxon>Ecdysozoa</taxon>
        <taxon>Arthropoda</taxon>
        <taxon>Hexapoda</taxon>
        <taxon>Insecta</taxon>
        <taxon>Pterygota</taxon>
        <taxon>Neoptera</taxon>
        <taxon>Endopterygota</taxon>
        <taxon>Hymenoptera</taxon>
        <taxon>Apocrita</taxon>
        <taxon>Aculeata</taxon>
        <taxon>Formicoidea</taxon>
        <taxon>Formicidae</taxon>
        <taxon>Ponerinae</taxon>
        <taxon>Ponerini</taxon>
        <taxon>Dinoponera</taxon>
    </lineage>
</organism>
<reference evidence="4" key="1">
    <citation type="submission" date="2025-08" db="UniProtKB">
        <authorList>
            <consortium name="RefSeq"/>
        </authorList>
    </citation>
    <scope>IDENTIFICATION</scope>
</reference>
<sequence>MFFKKDILQEVFPQNAVTRLPPYWTSQLKLVTTDHSTDIVKANIDDNMKANIDDNVKTNTDDNAKTNIDDNIKANIDNNVKPDYGKVIVKSDPDGNAKSDQGKDCAKPSSSARYNCESCGKPYRTRASLNYHRSVECKKDPKFGCPFCAYKSRRRSNLRRHMLLHYNTRPRKDKS</sequence>
<keyword evidence="3" id="KW-1185">Reference proteome</keyword>
<dbReference type="SUPFAM" id="SSF57667">
    <property type="entry name" value="beta-beta-alpha zinc fingers"/>
    <property type="match status" value="1"/>
</dbReference>
<proteinExistence type="predicted"/>
<feature type="domain" description="C2H2-type" evidence="2">
    <location>
        <begin position="143"/>
        <end position="170"/>
    </location>
</feature>
<dbReference type="Pfam" id="PF00096">
    <property type="entry name" value="zf-C2H2"/>
    <property type="match status" value="2"/>
</dbReference>
<evidence type="ECO:0000256" key="1">
    <source>
        <dbReference type="PROSITE-ProRule" id="PRU00042"/>
    </source>
</evidence>
<evidence type="ECO:0000313" key="4">
    <source>
        <dbReference type="RefSeq" id="XP_014482706.1"/>
    </source>
</evidence>
<dbReference type="AlphaFoldDB" id="A0A6P3XVY8"/>
<dbReference type="Gene3D" id="3.30.160.60">
    <property type="entry name" value="Classic Zinc Finger"/>
    <property type="match status" value="1"/>
</dbReference>
<protein>
    <submittedName>
        <fullName evidence="4">Longitudinals lacking protein, isoforms F/I/K/T-like</fullName>
    </submittedName>
</protein>
<dbReference type="Proteomes" id="UP000515204">
    <property type="component" value="Unplaced"/>
</dbReference>
<evidence type="ECO:0000259" key="2">
    <source>
        <dbReference type="PROSITE" id="PS50157"/>
    </source>
</evidence>
<accession>A0A6P3XVY8</accession>
<dbReference type="KEGG" id="dqu:106748560"/>
<dbReference type="InterPro" id="IPR036236">
    <property type="entry name" value="Znf_C2H2_sf"/>
</dbReference>
<dbReference type="SMART" id="SM00355">
    <property type="entry name" value="ZnF_C2H2"/>
    <property type="match status" value="2"/>
</dbReference>
<dbReference type="GeneID" id="106748560"/>
<dbReference type="PROSITE" id="PS50157">
    <property type="entry name" value="ZINC_FINGER_C2H2_2"/>
    <property type="match status" value="2"/>
</dbReference>
<gene>
    <name evidence="4" type="primary">LOC106748560</name>
</gene>
<keyword evidence="1" id="KW-0862">Zinc</keyword>
<feature type="domain" description="C2H2-type" evidence="2">
    <location>
        <begin position="114"/>
        <end position="141"/>
    </location>
</feature>
<keyword evidence="1" id="KW-0479">Metal-binding</keyword>
<dbReference type="InterPro" id="IPR013087">
    <property type="entry name" value="Znf_C2H2_type"/>
</dbReference>
<name>A0A6P3XVY8_DINQU</name>
<dbReference type="OrthoDB" id="3437960at2759"/>